<evidence type="ECO:0000259" key="1">
    <source>
        <dbReference type="SMART" id="SM00418"/>
    </source>
</evidence>
<dbReference type="PANTHER" id="PTHR35090:SF2">
    <property type="entry name" value="ARSR FAMILY TRANSCRIPTIONAL REGULATOR"/>
    <property type="match status" value="1"/>
</dbReference>
<dbReference type="Proteomes" id="UP000232133">
    <property type="component" value="Chromosome"/>
</dbReference>
<evidence type="ECO:0000313" key="3">
    <source>
        <dbReference type="EMBL" id="ATZ58916.1"/>
    </source>
</evidence>
<gene>
    <name evidence="3" type="ORF">BK798_00075</name>
</gene>
<dbReference type="GO" id="GO:0003700">
    <property type="term" value="F:DNA-binding transcription factor activity"/>
    <property type="evidence" value="ECO:0007669"/>
    <property type="project" value="InterPro"/>
</dbReference>
<dbReference type="SUPFAM" id="SSF111126">
    <property type="entry name" value="Ligand-binding domain in the NO signalling and Golgi transport"/>
    <property type="match status" value="1"/>
</dbReference>
<dbReference type="InterPro" id="IPR001845">
    <property type="entry name" value="HTH_ArsR_DNA-bd_dom"/>
</dbReference>
<dbReference type="Pfam" id="PF01022">
    <property type="entry name" value="HTH_5"/>
    <property type="match status" value="1"/>
</dbReference>
<organism evidence="3 4">
    <name type="scientific">Methanobrevibacter smithii</name>
    <dbReference type="NCBI Taxonomy" id="2173"/>
    <lineage>
        <taxon>Archaea</taxon>
        <taxon>Methanobacteriati</taxon>
        <taxon>Methanobacteriota</taxon>
        <taxon>Methanomada group</taxon>
        <taxon>Methanobacteria</taxon>
        <taxon>Methanobacteriales</taxon>
        <taxon>Methanobacteriaceae</taxon>
        <taxon>Methanobrevibacter</taxon>
    </lineage>
</organism>
<dbReference type="SMART" id="SM00418">
    <property type="entry name" value="HTH_ARSR"/>
    <property type="match status" value="1"/>
</dbReference>
<evidence type="ECO:0000259" key="2">
    <source>
        <dbReference type="SMART" id="SM00989"/>
    </source>
</evidence>
<dbReference type="InterPro" id="IPR011991">
    <property type="entry name" value="ArsR-like_HTH"/>
</dbReference>
<dbReference type="Gene3D" id="1.10.10.10">
    <property type="entry name" value="Winged helix-like DNA-binding domain superfamily/Winged helix DNA-binding domain"/>
    <property type="match status" value="1"/>
</dbReference>
<dbReference type="RefSeq" id="WP_004032563.1">
    <property type="nucleotide sequence ID" value="NZ_AP025586.1"/>
</dbReference>
<dbReference type="InterPro" id="IPR004096">
    <property type="entry name" value="V4R"/>
</dbReference>
<dbReference type="InterPro" id="IPR036390">
    <property type="entry name" value="WH_DNA-bd_sf"/>
</dbReference>
<name>A0A2H4U486_METSM</name>
<dbReference type="SMART" id="SM00989">
    <property type="entry name" value="V4R"/>
    <property type="match status" value="1"/>
</dbReference>
<dbReference type="AlphaFoldDB" id="A0A2H4U486"/>
<reference evidence="3 4" key="1">
    <citation type="submission" date="2016-10" db="EMBL/GenBank/DDBJ databases">
        <authorList>
            <person name="Varghese N."/>
        </authorList>
    </citation>
    <scope>NUCLEOTIDE SEQUENCE [LARGE SCALE GENOMIC DNA]</scope>
    <source>
        <strain evidence="3 4">KB11</strain>
    </source>
</reference>
<accession>A0A2H4U486</accession>
<proteinExistence type="predicted"/>
<feature type="domain" description="4-vinyl reductase 4VR" evidence="2">
    <location>
        <begin position="187"/>
        <end position="249"/>
    </location>
</feature>
<dbReference type="InterPro" id="IPR024096">
    <property type="entry name" value="NO_sig/Golgi_transp_ligand-bd"/>
</dbReference>
<protein>
    <submittedName>
        <fullName evidence="3">ArsR family transcriptional regulator</fullName>
    </submittedName>
</protein>
<sequence length="253" mass="28936">MIKQKPLQIFSKDADMGIDVVKSPVKLTILEMLRSNDMEFDEIVRNTGKSKSTISVHLKSLREDGIISYRLGESDSRRKIFYLNSKYLGSVEVSKKNEIEETRAEYLIENIVENDGDFTVLLFHTLRSMLIQEGINIDPVLHSTGIRMGQSLYNKLYDDDLEVFIENIAEFWETKGLGKLSFKLGQIIKITASDCFECELLPKTGKPACYLDTGIFQALFSEFFGLPVRVIEIQCCTMGDENCVFEIEPFKRK</sequence>
<dbReference type="PANTHER" id="PTHR35090">
    <property type="entry name" value="DNA-DIRECTED RNA POLYMERASE SUBUNIT I"/>
    <property type="match status" value="1"/>
</dbReference>
<dbReference type="CDD" id="cd00090">
    <property type="entry name" value="HTH_ARSR"/>
    <property type="match status" value="1"/>
</dbReference>
<dbReference type="Gene3D" id="3.30.1380.20">
    <property type="entry name" value="Trafficking protein particle complex subunit 3"/>
    <property type="match status" value="1"/>
</dbReference>
<dbReference type="InterPro" id="IPR036388">
    <property type="entry name" value="WH-like_DNA-bd_sf"/>
</dbReference>
<dbReference type="GeneID" id="71696181"/>
<dbReference type="SUPFAM" id="SSF46785">
    <property type="entry name" value="Winged helix' DNA-binding domain"/>
    <property type="match status" value="1"/>
</dbReference>
<dbReference type="EMBL" id="CP017803">
    <property type="protein sequence ID" value="ATZ58916.1"/>
    <property type="molecule type" value="Genomic_DNA"/>
</dbReference>
<feature type="domain" description="HTH arsR-type" evidence="1">
    <location>
        <begin position="16"/>
        <end position="93"/>
    </location>
</feature>
<evidence type="ECO:0000313" key="4">
    <source>
        <dbReference type="Proteomes" id="UP000232133"/>
    </source>
</evidence>
<dbReference type="Pfam" id="PF02830">
    <property type="entry name" value="V4R"/>
    <property type="match status" value="1"/>
</dbReference>